<dbReference type="RefSeq" id="WP_166281590.1">
    <property type="nucleotide sequence ID" value="NZ_JTHE03000047.1"/>
</dbReference>
<keyword evidence="1" id="KW-0805">Transcription regulation</keyword>
<dbReference type="PRINTS" id="PR00032">
    <property type="entry name" value="HTHARAC"/>
</dbReference>
<dbReference type="Pfam" id="PF12833">
    <property type="entry name" value="HTH_18"/>
    <property type="match status" value="1"/>
</dbReference>
<comment type="caution">
    <text evidence="5">The sequence shown here is derived from an EMBL/GenBank/DDBJ whole genome shotgun (WGS) entry which is preliminary data.</text>
</comment>
<keyword evidence="2" id="KW-0238">DNA-binding</keyword>
<organism evidence="5 6">
    <name type="scientific">Lyngbya confervoides BDU141951</name>
    <dbReference type="NCBI Taxonomy" id="1574623"/>
    <lineage>
        <taxon>Bacteria</taxon>
        <taxon>Bacillati</taxon>
        <taxon>Cyanobacteriota</taxon>
        <taxon>Cyanophyceae</taxon>
        <taxon>Oscillatoriophycideae</taxon>
        <taxon>Oscillatoriales</taxon>
        <taxon>Microcoleaceae</taxon>
        <taxon>Lyngbya</taxon>
    </lineage>
</organism>
<dbReference type="InterPro" id="IPR020449">
    <property type="entry name" value="Tscrpt_reg_AraC-type_HTH"/>
</dbReference>
<proteinExistence type="predicted"/>
<accession>A0ABD4T396</accession>
<dbReference type="InterPro" id="IPR009057">
    <property type="entry name" value="Homeodomain-like_sf"/>
</dbReference>
<keyword evidence="3" id="KW-0804">Transcription</keyword>
<dbReference type="SMART" id="SM00342">
    <property type="entry name" value="HTH_ARAC"/>
    <property type="match status" value="1"/>
</dbReference>
<dbReference type="EMBL" id="JTHE03000047">
    <property type="protein sequence ID" value="MCM1982901.1"/>
    <property type="molecule type" value="Genomic_DNA"/>
</dbReference>
<dbReference type="Gene3D" id="1.10.10.60">
    <property type="entry name" value="Homeodomain-like"/>
    <property type="match status" value="2"/>
</dbReference>
<evidence type="ECO:0000313" key="5">
    <source>
        <dbReference type="EMBL" id="MCM1982901.1"/>
    </source>
</evidence>
<keyword evidence="6" id="KW-1185">Reference proteome</keyword>
<dbReference type="InterPro" id="IPR018060">
    <property type="entry name" value="HTH_AraC"/>
</dbReference>
<dbReference type="SUPFAM" id="SSF46689">
    <property type="entry name" value="Homeodomain-like"/>
    <property type="match status" value="2"/>
</dbReference>
<evidence type="ECO:0000256" key="2">
    <source>
        <dbReference type="ARBA" id="ARBA00023125"/>
    </source>
</evidence>
<evidence type="ECO:0000259" key="4">
    <source>
        <dbReference type="PROSITE" id="PS01124"/>
    </source>
</evidence>
<evidence type="ECO:0000313" key="6">
    <source>
        <dbReference type="Proteomes" id="UP000031561"/>
    </source>
</evidence>
<name>A0ABD4T396_9CYAN</name>
<gene>
    <name evidence="5" type="ORF">QQ91_0008705</name>
</gene>
<dbReference type="PROSITE" id="PS01124">
    <property type="entry name" value="HTH_ARAC_FAMILY_2"/>
    <property type="match status" value="1"/>
</dbReference>
<dbReference type="InterPro" id="IPR018062">
    <property type="entry name" value="HTH_AraC-typ_CS"/>
</dbReference>
<dbReference type="AlphaFoldDB" id="A0ABD4T396"/>
<reference evidence="5 6" key="1">
    <citation type="journal article" date="2015" name="Genome Announc.">
        <title>Draft Genome Sequence of Filamentous Marine Cyanobacterium Lyngbya confervoides Strain BDU141951.</title>
        <authorList>
            <person name="Chandrababunaidu M.M."/>
            <person name="Sen D."/>
            <person name="Tripathy S."/>
        </authorList>
    </citation>
    <scope>NUCLEOTIDE SEQUENCE [LARGE SCALE GENOMIC DNA]</scope>
    <source>
        <strain evidence="5 6">BDU141951</strain>
    </source>
</reference>
<protein>
    <submittedName>
        <fullName evidence="5">AraC family transcriptional regulator</fullName>
    </submittedName>
</protein>
<evidence type="ECO:0000256" key="3">
    <source>
        <dbReference type="ARBA" id="ARBA00023163"/>
    </source>
</evidence>
<dbReference type="Proteomes" id="UP000031561">
    <property type="component" value="Unassembled WGS sequence"/>
</dbReference>
<dbReference type="PROSITE" id="PS00041">
    <property type="entry name" value="HTH_ARAC_FAMILY_1"/>
    <property type="match status" value="1"/>
</dbReference>
<dbReference type="PANTHER" id="PTHR47893">
    <property type="entry name" value="REGULATORY PROTEIN PCHR"/>
    <property type="match status" value="1"/>
</dbReference>
<dbReference type="GO" id="GO:0003677">
    <property type="term" value="F:DNA binding"/>
    <property type="evidence" value="ECO:0007669"/>
    <property type="project" value="UniProtKB-KW"/>
</dbReference>
<feature type="domain" description="HTH araC/xylS-type" evidence="4">
    <location>
        <begin position="261"/>
        <end position="359"/>
    </location>
</feature>
<sequence>MNTLVSMPLTLSQQDYQDLFTRAEQHHYSQPHCSQSLDSQGLDSQVLDSQALESQTPNSPLHLAPFNRSIPYPKLLGTGQFCSLDLRPGLSLSIEDYQLHGPVVVESPARSHPIEYTFLCQPGPSATASLVPQQYWLYGSGTAPAERVEMPGQVRTLAINVHLDPATFQDYLGSTTDLASAGLAHLVQPLGTIYYQGSGVPTIAMQTTVHQLLDCPFQGMSRKMYLESKVWELMALLLVQETAGCSAPPLRLKADDIERIHQARQILLSRVENPPSLLDLARQVGLNDCTLKRGFREVFGTTAFGCLHEYRLEQARQLLANREMNVSEVAHSVGFRSASSLSRAFRKKYGVSPKQYSRWKAQPL</sequence>
<dbReference type="PANTHER" id="PTHR47893:SF1">
    <property type="entry name" value="REGULATORY PROTEIN PCHR"/>
    <property type="match status" value="1"/>
</dbReference>
<evidence type="ECO:0000256" key="1">
    <source>
        <dbReference type="ARBA" id="ARBA00023015"/>
    </source>
</evidence>
<dbReference type="InterPro" id="IPR053142">
    <property type="entry name" value="PchR_regulatory_protein"/>
</dbReference>